<dbReference type="Pfam" id="PF00060">
    <property type="entry name" value="Lig_chan"/>
    <property type="match status" value="1"/>
</dbReference>
<evidence type="ECO:0000256" key="4">
    <source>
        <dbReference type="ARBA" id="ARBA00022692"/>
    </source>
</evidence>
<dbReference type="OrthoDB" id="6736165at2759"/>
<dbReference type="InterPro" id="IPR052192">
    <property type="entry name" value="Insect_Ionotropic_Sensory_Rcpt"/>
</dbReference>
<evidence type="ECO:0000259" key="10">
    <source>
        <dbReference type="Pfam" id="PF00060"/>
    </source>
</evidence>
<evidence type="ECO:0000256" key="2">
    <source>
        <dbReference type="ARBA" id="ARBA00008685"/>
    </source>
</evidence>
<dbReference type="GO" id="GO:0050906">
    <property type="term" value="P:detection of stimulus involved in sensory perception"/>
    <property type="evidence" value="ECO:0007669"/>
    <property type="project" value="UniProtKB-ARBA"/>
</dbReference>
<evidence type="ECO:0000313" key="11">
    <source>
        <dbReference type="EMBL" id="TRY79826.1"/>
    </source>
</evidence>
<dbReference type="EMBL" id="VCGU01000002">
    <property type="protein sequence ID" value="TRY79826.1"/>
    <property type="molecule type" value="Genomic_DNA"/>
</dbReference>
<dbReference type="Gene3D" id="1.10.287.70">
    <property type="match status" value="1"/>
</dbReference>
<keyword evidence="7" id="KW-0675">Receptor</keyword>
<evidence type="ECO:0000256" key="1">
    <source>
        <dbReference type="ARBA" id="ARBA00004651"/>
    </source>
</evidence>
<feature type="domain" description="Ionotropic glutamate receptor C-terminal" evidence="10">
    <location>
        <begin position="297"/>
        <end position="536"/>
    </location>
</feature>
<feature type="transmembrane region" description="Helical" evidence="9">
    <location>
        <begin position="293"/>
        <end position="316"/>
    </location>
</feature>
<dbReference type="GO" id="GO:0015276">
    <property type="term" value="F:ligand-gated monoatomic ion channel activity"/>
    <property type="evidence" value="ECO:0007669"/>
    <property type="project" value="InterPro"/>
</dbReference>
<evidence type="ECO:0000256" key="9">
    <source>
        <dbReference type="SAM" id="Phobius"/>
    </source>
</evidence>
<evidence type="ECO:0000256" key="5">
    <source>
        <dbReference type="ARBA" id="ARBA00022989"/>
    </source>
</evidence>
<evidence type="ECO:0000256" key="8">
    <source>
        <dbReference type="ARBA" id="ARBA00023180"/>
    </source>
</evidence>
<keyword evidence="6 9" id="KW-0472">Membrane</keyword>
<dbReference type="SUPFAM" id="SSF53850">
    <property type="entry name" value="Periplasmic binding protein-like II"/>
    <property type="match status" value="1"/>
</dbReference>
<dbReference type="GO" id="GO:0005886">
    <property type="term" value="C:plasma membrane"/>
    <property type="evidence" value="ECO:0007669"/>
    <property type="project" value="UniProtKB-SubCell"/>
</dbReference>
<feature type="transmembrane region" description="Helical" evidence="9">
    <location>
        <begin position="362"/>
        <end position="378"/>
    </location>
</feature>
<evidence type="ECO:0000256" key="6">
    <source>
        <dbReference type="ARBA" id="ARBA00023136"/>
    </source>
</evidence>
<dbReference type="InterPro" id="IPR001320">
    <property type="entry name" value="Iontro_rcpt_C"/>
</dbReference>
<dbReference type="AlphaFoldDB" id="A0A553PQ83"/>
<accession>A0A553PQ83</accession>
<dbReference type="Proteomes" id="UP000318571">
    <property type="component" value="Chromosome 6"/>
</dbReference>
<proteinExistence type="inferred from homology"/>
<dbReference type="PANTHER" id="PTHR42643:SF24">
    <property type="entry name" value="IONOTROPIC RECEPTOR 60A"/>
    <property type="match status" value="1"/>
</dbReference>
<protein>
    <recommendedName>
        <fullName evidence="10">Ionotropic glutamate receptor C-terminal domain-containing protein</fullName>
    </recommendedName>
</protein>
<feature type="transmembrane region" description="Helical" evidence="9">
    <location>
        <begin position="558"/>
        <end position="580"/>
    </location>
</feature>
<evidence type="ECO:0000256" key="7">
    <source>
        <dbReference type="ARBA" id="ARBA00023170"/>
    </source>
</evidence>
<keyword evidence="8" id="KW-0325">Glycoprotein</keyword>
<reference evidence="11 12" key="1">
    <citation type="journal article" date="2018" name="Nat. Ecol. Evol.">
        <title>Genomic signatures of mitonuclear coevolution across populations of Tigriopus californicus.</title>
        <authorList>
            <person name="Barreto F.S."/>
            <person name="Watson E.T."/>
            <person name="Lima T.G."/>
            <person name="Willett C.S."/>
            <person name="Edmands S."/>
            <person name="Li W."/>
            <person name="Burton R.S."/>
        </authorList>
    </citation>
    <scope>NUCLEOTIDE SEQUENCE [LARGE SCALE GENOMIC DNA]</scope>
    <source>
        <strain evidence="11 12">San Diego</strain>
    </source>
</reference>
<comment type="similarity">
    <text evidence="2">Belongs to the glutamate-gated ion channel (TC 1.A.10.1) family.</text>
</comment>
<name>A0A553PQ83_TIGCA</name>
<keyword evidence="5 9" id="KW-1133">Transmembrane helix</keyword>
<sequence length="603" mass="69084">MSGNNNDLIGRDIFDLVYQDIGLRHCTILSNVPIQLPGSSFISIDPSNPGFDVLKMTNFIHKTTWCLVVIIHLGIHSQFRGTTWRTLIERNVHANVFLIGNTTSLDLGSWNKPVVILERAGIAGRGFRVHVYCGRRYFSYWRYDENYWQSSKGFSRPFGLRGERCLPLLFNQPFIVGYYGLLPNIFVDDANDSVSGTDVEAIRLLADKYQMKLEFRKGSGGDFTSITSKNATHNLAKLYRGEYQASIPGLQFYHNFVFFDLSNYVLFSQMRYAARQPQKTVAFENVARGFDKLSWAAVFLTLTCFAVTFQTIFYVYKFKIKDSGRYNNPGNPADFFLLTFTSFVEPDKINWFPTWSAGKMSALMWSVFALLVVSFYTSNLRTNLIAPSLEPEINSHEDILKYDKFIHANNLFVFLRRQKVSPGFEAVLRWVDETGGWFSSEAEEGSLEPHVETGVLNNGDVYFTNDENVLYSYLFQQTLGFPNLRISNDALNNFYMSIRIQKYSPYTPEVNDVITTYHELGLFKRNLYKPIPIIALPSTSGGSQYESSETLRMSLEMLWTPIILLSCGCIIGAIILLFEIRLWNPDSRKMDSSESQRTFVRFS</sequence>
<dbReference type="PANTHER" id="PTHR42643">
    <property type="entry name" value="IONOTROPIC RECEPTOR 20A-RELATED"/>
    <property type="match status" value="1"/>
</dbReference>
<comment type="caution">
    <text evidence="11">The sequence shown here is derived from an EMBL/GenBank/DDBJ whole genome shotgun (WGS) entry which is preliminary data.</text>
</comment>
<evidence type="ECO:0000313" key="12">
    <source>
        <dbReference type="Proteomes" id="UP000318571"/>
    </source>
</evidence>
<keyword evidence="3" id="KW-1003">Cell membrane</keyword>
<comment type="subcellular location">
    <subcellularLocation>
        <location evidence="1">Cell membrane</location>
        <topology evidence="1">Multi-pass membrane protein</topology>
    </subcellularLocation>
</comment>
<evidence type="ECO:0000256" key="3">
    <source>
        <dbReference type="ARBA" id="ARBA00022475"/>
    </source>
</evidence>
<keyword evidence="12" id="KW-1185">Reference proteome</keyword>
<gene>
    <name evidence="11" type="ORF">TCAL_14788</name>
</gene>
<keyword evidence="4 9" id="KW-0812">Transmembrane</keyword>
<organism evidence="11 12">
    <name type="scientific">Tigriopus californicus</name>
    <name type="common">Marine copepod</name>
    <dbReference type="NCBI Taxonomy" id="6832"/>
    <lineage>
        <taxon>Eukaryota</taxon>
        <taxon>Metazoa</taxon>
        <taxon>Ecdysozoa</taxon>
        <taxon>Arthropoda</taxon>
        <taxon>Crustacea</taxon>
        <taxon>Multicrustacea</taxon>
        <taxon>Hexanauplia</taxon>
        <taxon>Copepoda</taxon>
        <taxon>Harpacticoida</taxon>
        <taxon>Harpacticidae</taxon>
        <taxon>Tigriopus</taxon>
    </lineage>
</organism>